<reference evidence="2" key="1">
    <citation type="journal article" date="2019" name="Int. J. Syst. Evol. Microbiol.">
        <title>The Global Catalogue of Microorganisms (GCM) 10K type strain sequencing project: providing services to taxonomists for standard genome sequencing and annotation.</title>
        <authorList>
            <consortium name="The Broad Institute Genomics Platform"/>
            <consortium name="The Broad Institute Genome Sequencing Center for Infectious Disease"/>
            <person name="Wu L."/>
            <person name="Ma J."/>
        </authorList>
    </citation>
    <scope>NUCLEOTIDE SEQUENCE [LARGE SCALE GENOMIC DNA]</scope>
    <source>
        <strain evidence="2">JCM 14560</strain>
    </source>
</reference>
<dbReference type="Pfam" id="PF04134">
    <property type="entry name" value="DCC1-like"/>
    <property type="match status" value="1"/>
</dbReference>
<organism evidence="1 2">
    <name type="scientific">Kitasatospora kazusensis</name>
    <dbReference type="NCBI Taxonomy" id="407974"/>
    <lineage>
        <taxon>Bacteria</taxon>
        <taxon>Bacillati</taxon>
        <taxon>Actinomycetota</taxon>
        <taxon>Actinomycetes</taxon>
        <taxon>Kitasatosporales</taxon>
        <taxon>Streptomycetaceae</taxon>
        <taxon>Kitasatospora</taxon>
    </lineage>
</organism>
<protein>
    <recommendedName>
        <fullName evidence="3">DCC family thiol-disulfide oxidoreductase YuxK</fullName>
    </recommendedName>
</protein>
<name>A0ABP5L561_9ACTN</name>
<proteinExistence type="predicted"/>
<evidence type="ECO:0000313" key="1">
    <source>
        <dbReference type="EMBL" id="GAA2141851.1"/>
    </source>
</evidence>
<sequence>MAEDITRDPVLIFDGDCGFCTTCVITAERYLRASLDSAGWEAVPFQFADLAALDARAGGRGLVSRERAEQQILWVTPGGKVYEGAQAAARVLMRAGGVWAYLGAVLTLPPVRPVAAAFYRLVARNRHHLPGGTPACAMPKR</sequence>
<gene>
    <name evidence="1" type="ORF">GCM10009760_26430</name>
</gene>
<dbReference type="InterPro" id="IPR044691">
    <property type="entry name" value="DCC1_Trx"/>
</dbReference>
<dbReference type="EMBL" id="BAAANT010000012">
    <property type="protein sequence ID" value="GAA2141851.1"/>
    <property type="molecule type" value="Genomic_DNA"/>
</dbReference>
<dbReference type="PANTHER" id="PTHR34290">
    <property type="entry name" value="SI:CH73-390P7.2"/>
    <property type="match status" value="1"/>
</dbReference>
<evidence type="ECO:0000313" key="2">
    <source>
        <dbReference type="Proteomes" id="UP001422759"/>
    </source>
</evidence>
<dbReference type="PANTHER" id="PTHR34290:SF2">
    <property type="entry name" value="OS04G0668800 PROTEIN"/>
    <property type="match status" value="1"/>
</dbReference>
<keyword evidence="2" id="KW-1185">Reference proteome</keyword>
<evidence type="ECO:0008006" key="3">
    <source>
        <dbReference type="Google" id="ProtNLM"/>
    </source>
</evidence>
<dbReference type="InterPro" id="IPR007263">
    <property type="entry name" value="DCC1-like"/>
</dbReference>
<dbReference type="RefSeq" id="WP_344464295.1">
    <property type="nucleotide sequence ID" value="NZ_BAAANT010000012.1"/>
</dbReference>
<dbReference type="Proteomes" id="UP001422759">
    <property type="component" value="Unassembled WGS sequence"/>
</dbReference>
<comment type="caution">
    <text evidence="1">The sequence shown here is derived from an EMBL/GenBank/DDBJ whole genome shotgun (WGS) entry which is preliminary data.</text>
</comment>
<accession>A0ABP5L561</accession>